<evidence type="ECO:0000259" key="1">
    <source>
        <dbReference type="Pfam" id="PF07883"/>
    </source>
</evidence>
<dbReference type="Proteomes" id="UP001597114">
    <property type="component" value="Unassembled WGS sequence"/>
</dbReference>
<dbReference type="Gene3D" id="2.60.120.10">
    <property type="entry name" value="Jelly Rolls"/>
    <property type="match status" value="1"/>
</dbReference>
<feature type="domain" description="Cupin type-2" evidence="1">
    <location>
        <begin position="40"/>
        <end position="103"/>
    </location>
</feature>
<dbReference type="EMBL" id="JBHUCO010000079">
    <property type="protein sequence ID" value="MFD1524269.1"/>
    <property type="molecule type" value="Genomic_DNA"/>
</dbReference>
<dbReference type="InterPro" id="IPR014710">
    <property type="entry name" value="RmlC-like_jellyroll"/>
</dbReference>
<evidence type="ECO:0000313" key="2">
    <source>
        <dbReference type="EMBL" id="MFD1524269.1"/>
    </source>
</evidence>
<dbReference type="InterPro" id="IPR053146">
    <property type="entry name" value="QDO-like"/>
</dbReference>
<reference evidence="3" key="1">
    <citation type="journal article" date="2019" name="Int. J. Syst. Evol. Microbiol.">
        <title>The Global Catalogue of Microorganisms (GCM) 10K type strain sequencing project: providing services to taxonomists for standard genome sequencing and annotation.</title>
        <authorList>
            <consortium name="The Broad Institute Genomics Platform"/>
            <consortium name="The Broad Institute Genome Sequencing Center for Infectious Disease"/>
            <person name="Wu L."/>
            <person name="Ma J."/>
        </authorList>
    </citation>
    <scope>NUCLEOTIDE SEQUENCE [LARGE SCALE GENOMIC DNA]</scope>
    <source>
        <strain evidence="3">CCM 7043</strain>
    </source>
</reference>
<proteinExistence type="predicted"/>
<organism evidence="2 3">
    <name type="scientific">Pseudonocardia yunnanensis</name>
    <dbReference type="NCBI Taxonomy" id="58107"/>
    <lineage>
        <taxon>Bacteria</taxon>
        <taxon>Bacillati</taxon>
        <taxon>Actinomycetota</taxon>
        <taxon>Actinomycetes</taxon>
        <taxon>Pseudonocardiales</taxon>
        <taxon>Pseudonocardiaceae</taxon>
        <taxon>Pseudonocardia</taxon>
    </lineage>
</organism>
<name>A0ABW4FA28_9PSEU</name>
<accession>A0ABW4FA28</accession>
<gene>
    <name evidence="2" type="ORF">ACFSJD_42745</name>
</gene>
<dbReference type="PANTHER" id="PTHR36440:SF1">
    <property type="entry name" value="PUTATIVE (AFU_ORTHOLOGUE AFUA_8G07350)-RELATED"/>
    <property type="match status" value="1"/>
</dbReference>
<dbReference type="PANTHER" id="PTHR36440">
    <property type="entry name" value="PUTATIVE (AFU_ORTHOLOGUE AFUA_8G07350)-RELATED"/>
    <property type="match status" value="1"/>
</dbReference>
<comment type="caution">
    <text evidence="2">The sequence shown here is derived from an EMBL/GenBank/DDBJ whole genome shotgun (WGS) entry which is preliminary data.</text>
</comment>
<dbReference type="RefSeq" id="WP_344719660.1">
    <property type="nucleotide sequence ID" value="NZ_BAAAUS010000005.1"/>
</dbReference>
<dbReference type="Pfam" id="PF07883">
    <property type="entry name" value="Cupin_2"/>
    <property type="match status" value="1"/>
</dbReference>
<protein>
    <submittedName>
        <fullName evidence="2">Cupin domain-containing protein</fullName>
    </submittedName>
</protein>
<keyword evidence="3" id="KW-1185">Reference proteome</keyword>
<dbReference type="InterPro" id="IPR011051">
    <property type="entry name" value="RmlC_Cupin_sf"/>
</dbReference>
<dbReference type="InterPro" id="IPR013096">
    <property type="entry name" value="Cupin_2"/>
</dbReference>
<dbReference type="SUPFAM" id="SSF51182">
    <property type="entry name" value="RmlC-like cupins"/>
    <property type="match status" value="1"/>
</dbReference>
<sequence>MTFSEQASSRRLQMPTGEVIDIVRSGRDNGGAAFEVEALLPPRLSGPPPHRHRREIETFEVLDGVLRVRVGNETRDLQTGESVTVSPWTLHAFANPSDRPTRIRTVETPAGQLEDQFRVMATAGRLLPLIRLARINVAHELSFHIHGIPDPIQRVLWRALATLPSRHGKLS</sequence>
<evidence type="ECO:0000313" key="3">
    <source>
        <dbReference type="Proteomes" id="UP001597114"/>
    </source>
</evidence>